<gene>
    <name evidence="1" type="ORF">SODALDRAFT_362481</name>
</gene>
<evidence type="ECO:0000313" key="1">
    <source>
        <dbReference type="EMBL" id="ROT36657.1"/>
    </source>
</evidence>
<organism evidence="1 2">
    <name type="scientific">Sodiomyces alkalinus (strain CBS 110278 / VKM F-3762 / F11)</name>
    <name type="common">Alkaliphilic filamentous fungus</name>
    <dbReference type="NCBI Taxonomy" id="1314773"/>
    <lineage>
        <taxon>Eukaryota</taxon>
        <taxon>Fungi</taxon>
        <taxon>Dikarya</taxon>
        <taxon>Ascomycota</taxon>
        <taxon>Pezizomycotina</taxon>
        <taxon>Sordariomycetes</taxon>
        <taxon>Hypocreomycetidae</taxon>
        <taxon>Glomerellales</taxon>
        <taxon>Plectosphaerellaceae</taxon>
        <taxon>Sodiomyces</taxon>
    </lineage>
</organism>
<keyword evidence="2" id="KW-1185">Reference proteome</keyword>
<evidence type="ECO:0000313" key="2">
    <source>
        <dbReference type="Proteomes" id="UP000272025"/>
    </source>
</evidence>
<dbReference type="AlphaFoldDB" id="A0A3N2PQ70"/>
<protein>
    <submittedName>
        <fullName evidence="1">Uncharacterized protein</fullName>
    </submittedName>
</protein>
<dbReference type="Proteomes" id="UP000272025">
    <property type="component" value="Unassembled WGS sequence"/>
</dbReference>
<dbReference type="RefSeq" id="XP_028464463.1">
    <property type="nucleotide sequence ID" value="XM_028614465.1"/>
</dbReference>
<name>A0A3N2PQ70_SODAK</name>
<sequence>MKERWMRKQGQVAAVNLDGEISKRLDLVLEDHPETHKNPTALSVVKNAKPLTGHATFPNPLRSQRRMPEVDMLPHRFPVVTANYKDPLLLSNMYFWWKDTVSLFKIPRLVGDDRVLGNYSAPQHATYRYFNQIASSVASSTHIYLYIIANSCTKPVSDDFCFERLNSTHMSWYPALVREVKPA</sequence>
<accession>A0A3N2PQ70</accession>
<reference evidence="1 2" key="1">
    <citation type="journal article" date="2018" name="Mol. Ecol.">
        <title>The obligate alkalophilic soda-lake fungus Sodiomyces alkalinus has shifted to a protein diet.</title>
        <authorList>
            <person name="Grum-Grzhimaylo A.A."/>
            <person name="Falkoski D.L."/>
            <person name="van den Heuvel J."/>
            <person name="Valero-Jimenez C.A."/>
            <person name="Min B."/>
            <person name="Choi I.G."/>
            <person name="Lipzen A."/>
            <person name="Daum C.G."/>
            <person name="Aanen D.K."/>
            <person name="Tsang A."/>
            <person name="Henrissat B."/>
            <person name="Bilanenko E.N."/>
            <person name="de Vries R.P."/>
            <person name="van Kan J.A.L."/>
            <person name="Grigoriev I.V."/>
            <person name="Debets A.J.M."/>
        </authorList>
    </citation>
    <scope>NUCLEOTIDE SEQUENCE [LARGE SCALE GENOMIC DNA]</scope>
    <source>
        <strain evidence="1 2">F11</strain>
    </source>
</reference>
<dbReference type="EMBL" id="ML119059">
    <property type="protein sequence ID" value="ROT36657.1"/>
    <property type="molecule type" value="Genomic_DNA"/>
</dbReference>
<proteinExistence type="predicted"/>
<dbReference type="GeneID" id="39582943"/>